<comment type="caution">
    <text evidence="2">The sequence shown here is derived from an EMBL/GenBank/DDBJ whole genome shotgun (WGS) entry which is preliminary data.</text>
</comment>
<gene>
    <name evidence="2" type="ORF">E3O21_01100</name>
</gene>
<sequence>MPRSPRAPIAALTAAAALSSMLLLTACSSGSYSYDEPNAAELLTEESSPVDPATACAALVAAPAGLAQRKAVELSCVEDRNGNWVYQADPAPGAPTPLPFAAAAEEQPGGGIPWNHAVDYAGSTQRVCGPLAGGGNSEDDVFFNLGRDYPDPERFQIVVWDVGDLEPIDGGVTLCTSGQITLYEGVAQIELTDPSLIEIYN</sequence>
<dbReference type="RefSeq" id="WP_134505129.1">
    <property type="nucleotide sequence ID" value="NZ_FNIB01000008.1"/>
</dbReference>
<dbReference type="PROSITE" id="PS51257">
    <property type="entry name" value="PROKAR_LIPOPROTEIN"/>
    <property type="match status" value="1"/>
</dbReference>
<keyword evidence="3" id="KW-1185">Reference proteome</keyword>
<organism evidence="2 3">
    <name type="scientific">Cryobacterium flavum</name>
    <dbReference type="NCBI Taxonomy" id="1424659"/>
    <lineage>
        <taxon>Bacteria</taxon>
        <taxon>Bacillati</taxon>
        <taxon>Actinomycetota</taxon>
        <taxon>Actinomycetes</taxon>
        <taxon>Micrococcales</taxon>
        <taxon>Microbacteriaceae</taxon>
        <taxon>Cryobacterium</taxon>
    </lineage>
</organism>
<dbReference type="Proteomes" id="UP000298252">
    <property type="component" value="Unassembled WGS sequence"/>
</dbReference>
<evidence type="ECO:0000313" key="2">
    <source>
        <dbReference type="EMBL" id="TFB82283.1"/>
    </source>
</evidence>
<accession>A0ABY2I6Q7</accession>
<feature type="chain" id="PRO_5045817384" evidence="1">
    <location>
        <begin position="34"/>
        <end position="201"/>
    </location>
</feature>
<evidence type="ECO:0000313" key="3">
    <source>
        <dbReference type="Proteomes" id="UP000298252"/>
    </source>
</evidence>
<proteinExistence type="predicted"/>
<dbReference type="EMBL" id="SOFD01000002">
    <property type="protein sequence ID" value="TFB82283.1"/>
    <property type="molecule type" value="Genomic_DNA"/>
</dbReference>
<reference evidence="2 3" key="1">
    <citation type="submission" date="2019-03" db="EMBL/GenBank/DDBJ databases">
        <title>Genomics of glacier-inhabiting Cryobacterium strains.</title>
        <authorList>
            <person name="Liu Q."/>
            <person name="Xin Y.-H."/>
        </authorList>
    </citation>
    <scope>NUCLEOTIDE SEQUENCE [LARGE SCALE GENOMIC DNA]</scope>
    <source>
        <strain evidence="2 3">Hh8</strain>
    </source>
</reference>
<name>A0ABY2I6Q7_9MICO</name>
<evidence type="ECO:0000256" key="1">
    <source>
        <dbReference type="SAM" id="SignalP"/>
    </source>
</evidence>
<protein>
    <submittedName>
        <fullName evidence="2">Uncharacterized protein</fullName>
    </submittedName>
</protein>
<feature type="signal peptide" evidence="1">
    <location>
        <begin position="1"/>
        <end position="33"/>
    </location>
</feature>
<keyword evidence="1" id="KW-0732">Signal</keyword>